<evidence type="ECO:0000256" key="2">
    <source>
        <dbReference type="PROSITE-ProRule" id="PRU01248"/>
    </source>
</evidence>
<protein>
    <recommendedName>
        <fullName evidence="3">Core-binding (CB) domain-containing protein</fullName>
    </recommendedName>
</protein>
<dbReference type="InterPro" id="IPR044068">
    <property type="entry name" value="CB"/>
</dbReference>
<evidence type="ECO:0000256" key="1">
    <source>
        <dbReference type="ARBA" id="ARBA00023172"/>
    </source>
</evidence>
<sequence>MQESLSLQEVLELYAEKIRTDYKKEQAERILNELRSGIFRFLLPEFGWKRTSSGRKMTNADATSALEFMNNLEVKLLLKALQVLQQAFTVQKVSTATRNIYGNRINQFLKWSEQQEWWPKRSVHLSKIKDQCCPVIKNPYGDTSNTPLTERRRQYPKYTLKPQYTPAPLQKKLDEFYRYLTSPEWPLRVVEPISESSADEYVKEIRLMLGWCYQYRTPSINLESLSLTHLFPLISQEDLEHLSSREQAKLWKQHKQSLSTLLCDYFQFLRSTLLSKSPQTIRNKLTALATLGKFLYLSEVEEESDYAQIPLFKLINNQLDKVRKEISEWTRNRQSVVDFEKKWPDTKEGETALSVIRAKIVEPLRQECRPRTSRGILRRGFVIAKSIQHYLKWSFLADRPARRQQEYRTLKIALSCPINRPESVPADGLYHPLPQNEVREKRWDGTIKDNYLYKTYVHEKKHYPEGVWVLDVQNYKTRKSHAPQSIVVPNRKCPDETSFYDYLERYLYGWWMPVGYKNKLVYDWWQPELLGKPGRWVTHGRAEFNPGDACCLPTSQNSTKWSWGYVFVEPDTGAYADGPSFGGSFHTTSHRLIGKRITPHTMRYIWATWAFQVRLSDAELRSLAHYMGHTLETLRQMYERSTPEEKRRPIEEAINELLFEQTPEPVLPQKQETQQSFQTLLIELQKLSPAEREHLLNFLSS</sequence>
<dbReference type="InterPro" id="IPR013762">
    <property type="entry name" value="Integrase-like_cat_sf"/>
</dbReference>
<dbReference type="InterPro" id="IPR011010">
    <property type="entry name" value="DNA_brk_join_enz"/>
</dbReference>
<keyword evidence="5" id="KW-1185">Reference proteome</keyword>
<accession>A0ABR8BP84</accession>
<dbReference type="PROSITE" id="PS51900">
    <property type="entry name" value="CB"/>
    <property type="match status" value="1"/>
</dbReference>
<evidence type="ECO:0000313" key="4">
    <source>
        <dbReference type="EMBL" id="MBD2254710.1"/>
    </source>
</evidence>
<dbReference type="RefSeq" id="WP_190571059.1">
    <property type="nucleotide sequence ID" value="NZ_JACJQL010000062.1"/>
</dbReference>
<dbReference type="EMBL" id="JACJQL010000062">
    <property type="protein sequence ID" value="MBD2254710.1"/>
    <property type="molecule type" value="Genomic_DNA"/>
</dbReference>
<dbReference type="Proteomes" id="UP000621307">
    <property type="component" value="Unassembled WGS sequence"/>
</dbReference>
<dbReference type="Gene3D" id="1.10.443.10">
    <property type="entry name" value="Intergrase catalytic core"/>
    <property type="match status" value="1"/>
</dbReference>
<feature type="domain" description="Core-binding (CB)" evidence="3">
    <location>
        <begin position="167"/>
        <end position="296"/>
    </location>
</feature>
<evidence type="ECO:0000259" key="3">
    <source>
        <dbReference type="PROSITE" id="PS51900"/>
    </source>
</evidence>
<comment type="caution">
    <text evidence="4">The sequence shown here is derived from an EMBL/GenBank/DDBJ whole genome shotgun (WGS) entry which is preliminary data.</text>
</comment>
<reference evidence="4 5" key="1">
    <citation type="journal article" date="2020" name="ISME J.">
        <title>Comparative genomics reveals insights into cyanobacterial evolution and habitat adaptation.</title>
        <authorList>
            <person name="Chen M.Y."/>
            <person name="Teng W.K."/>
            <person name="Zhao L."/>
            <person name="Hu C.X."/>
            <person name="Zhou Y.K."/>
            <person name="Han B.P."/>
            <person name="Song L.R."/>
            <person name="Shu W.S."/>
        </authorList>
    </citation>
    <scope>NUCLEOTIDE SEQUENCE [LARGE SCALE GENOMIC DNA]</scope>
    <source>
        <strain evidence="4 5">FACHB-3921</strain>
    </source>
</reference>
<dbReference type="SUPFAM" id="SSF56349">
    <property type="entry name" value="DNA breaking-rejoining enzymes"/>
    <property type="match status" value="1"/>
</dbReference>
<keyword evidence="1" id="KW-0233">DNA recombination</keyword>
<organism evidence="4 5">
    <name type="scientific">Nostoc parmelioides FACHB-3921</name>
    <dbReference type="NCBI Taxonomy" id="2692909"/>
    <lineage>
        <taxon>Bacteria</taxon>
        <taxon>Bacillati</taxon>
        <taxon>Cyanobacteriota</taxon>
        <taxon>Cyanophyceae</taxon>
        <taxon>Nostocales</taxon>
        <taxon>Nostocaceae</taxon>
        <taxon>Nostoc</taxon>
    </lineage>
</organism>
<evidence type="ECO:0000313" key="5">
    <source>
        <dbReference type="Proteomes" id="UP000621307"/>
    </source>
</evidence>
<gene>
    <name evidence="4" type="ORF">H6G14_26090</name>
</gene>
<proteinExistence type="predicted"/>
<keyword evidence="2" id="KW-0238">DNA-binding</keyword>
<name>A0ABR8BP84_9NOSO</name>